<dbReference type="Proteomes" id="UP000325313">
    <property type="component" value="Unassembled WGS sequence"/>
</dbReference>
<sequence>MQVSLALCFVAFLSLSNQGLSLSDSVEPTRHLSGIPKHQDECKGVTSECGCFKPPKPKSPRGDLGGQVTGGGAVCGGGGGELEGNRSF</sequence>
<keyword evidence="1" id="KW-0732">Signal</keyword>
<evidence type="ECO:0000313" key="4">
    <source>
        <dbReference type="Proteomes" id="UP000324748"/>
    </source>
</evidence>
<dbReference type="Proteomes" id="UP000324748">
    <property type="component" value="Unassembled WGS sequence"/>
</dbReference>
<evidence type="ECO:0000313" key="3">
    <source>
        <dbReference type="EMBL" id="KAA1126573.1"/>
    </source>
</evidence>
<gene>
    <name evidence="2" type="ORF">PGT21_028117</name>
    <name evidence="3" type="ORF">PGTUg99_028419</name>
</gene>
<keyword evidence="4" id="KW-1185">Reference proteome</keyword>
<organism evidence="2 4">
    <name type="scientific">Puccinia graminis f. sp. tritici</name>
    <dbReference type="NCBI Taxonomy" id="56615"/>
    <lineage>
        <taxon>Eukaryota</taxon>
        <taxon>Fungi</taxon>
        <taxon>Dikarya</taxon>
        <taxon>Basidiomycota</taxon>
        <taxon>Pucciniomycotina</taxon>
        <taxon>Pucciniomycetes</taxon>
        <taxon>Pucciniales</taxon>
        <taxon>Pucciniaceae</taxon>
        <taxon>Puccinia</taxon>
    </lineage>
</organism>
<reference evidence="4 5" key="1">
    <citation type="submission" date="2019-05" db="EMBL/GenBank/DDBJ databases">
        <title>Emergence of the Ug99 lineage of the wheat stem rust pathogen through somatic hybridization.</title>
        <authorList>
            <person name="Li F."/>
            <person name="Upadhyaya N.M."/>
            <person name="Sperschneider J."/>
            <person name="Matny O."/>
            <person name="Nguyen-Phuc H."/>
            <person name="Mago R."/>
            <person name="Raley C."/>
            <person name="Miller M.E."/>
            <person name="Silverstein K.A.T."/>
            <person name="Henningsen E."/>
            <person name="Hirsch C.D."/>
            <person name="Visser B."/>
            <person name="Pretorius Z.A."/>
            <person name="Steffenson B.J."/>
            <person name="Schwessinger B."/>
            <person name="Dodds P.N."/>
            <person name="Figueroa M."/>
        </authorList>
    </citation>
    <scope>NUCLEOTIDE SEQUENCE [LARGE SCALE GENOMIC DNA]</scope>
    <source>
        <strain evidence="2">21-0</strain>
        <strain evidence="3 5">Ug99</strain>
    </source>
</reference>
<comment type="caution">
    <text evidence="2">The sequence shown here is derived from an EMBL/GenBank/DDBJ whole genome shotgun (WGS) entry which is preliminary data.</text>
</comment>
<dbReference type="AlphaFoldDB" id="A0A5B0MEJ6"/>
<proteinExistence type="predicted"/>
<evidence type="ECO:0000313" key="5">
    <source>
        <dbReference type="Proteomes" id="UP000325313"/>
    </source>
</evidence>
<accession>A0A5B0MEJ6</accession>
<protein>
    <recommendedName>
        <fullName evidence="6">Secreted protein</fullName>
    </recommendedName>
</protein>
<evidence type="ECO:0008006" key="6">
    <source>
        <dbReference type="Google" id="ProtNLM"/>
    </source>
</evidence>
<feature type="chain" id="PRO_5036137238" description="Secreted protein" evidence="1">
    <location>
        <begin position="22"/>
        <end position="88"/>
    </location>
</feature>
<evidence type="ECO:0000256" key="1">
    <source>
        <dbReference type="SAM" id="SignalP"/>
    </source>
</evidence>
<dbReference type="EMBL" id="VDEP01000171">
    <property type="protein sequence ID" value="KAA1126573.1"/>
    <property type="molecule type" value="Genomic_DNA"/>
</dbReference>
<evidence type="ECO:0000313" key="2">
    <source>
        <dbReference type="EMBL" id="KAA1075071.1"/>
    </source>
</evidence>
<dbReference type="EMBL" id="VSWC01000157">
    <property type="protein sequence ID" value="KAA1075071.1"/>
    <property type="molecule type" value="Genomic_DNA"/>
</dbReference>
<feature type="signal peptide" evidence="1">
    <location>
        <begin position="1"/>
        <end position="21"/>
    </location>
</feature>
<name>A0A5B0MEJ6_PUCGR</name>